<keyword evidence="2" id="KW-1185">Reference proteome</keyword>
<name>A0AAP0RNX4_LIQFO</name>
<proteinExistence type="predicted"/>
<dbReference type="AlphaFoldDB" id="A0AAP0RNX4"/>
<comment type="caution">
    <text evidence="1">The sequence shown here is derived from an EMBL/GenBank/DDBJ whole genome shotgun (WGS) entry which is preliminary data.</text>
</comment>
<protein>
    <submittedName>
        <fullName evidence="1">Uncharacterized protein</fullName>
    </submittedName>
</protein>
<sequence>MFGKFLPLLVNDNLTLGIRGSLKHSSAIKSTFNFFMHMRHFNLLNRALLQRTLNTLTSINILGASAGVQKFMSNLEQKSMQQLYTISPHLESIFFLVKFSQEQFILQNNPLCHENFQLSRVLTSQ</sequence>
<evidence type="ECO:0000313" key="1">
    <source>
        <dbReference type="EMBL" id="KAK9281493.1"/>
    </source>
</evidence>
<gene>
    <name evidence="1" type="ORF">L1049_004396</name>
</gene>
<dbReference type="Proteomes" id="UP001415857">
    <property type="component" value="Unassembled WGS sequence"/>
</dbReference>
<organism evidence="1 2">
    <name type="scientific">Liquidambar formosana</name>
    <name type="common">Formosan gum</name>
    <dbReference type="NCBI Taxonomy" id="63359"/>
    <lineage>
        <taxon>Eukaryota</taxon>
        <taxon>Viridiplantae</taxon>
        <taxon>Streptophyta</taxon>
        <taxon>Embryophyta</taxon>
        <taxon>Tracheophyta</taxon>
        <taxon>Spermatophyta</taxon>
        <taxon>Magnoliopsida</taxon>
        <taxon>eudicotyledons</taxon>
        <taxon>Gunneridae</taxon>
        <taxon>Pentapetalae</taxon>
        <taxon>Saxifragales</taxon>
        <taxon>Altingiaceae</taxon>
        <taxon>Liquidambar</taxon>
    </lineage>
</organism>
<reference evidence="1 2" key="1">
    <citation type="journal article" date="2024" name="Plant J.">
        <title>Genome sequences and population genomics reveal climatic adaptation and genomic divergence between two closely related sweetgum species.</title>
        <authorList>
            <person name="Xu W.Q."/>
            <person name="Ren C.Q."/>
            <person name="Zhang X.Y."/>
            <person name="Comes H.P."/>
            <person name="Liu X.H."/>
            <person name="Li Y.G."/>
            <person name="Kettle C.J."/>
            <person name="Jalonen R."/>
            <person name="Gaisberger H."/>
            <person name="Ma Y.Z."/>
            <person name="Qiu Y.X."/>
        </authorList>
    </citation>
    <scope>NUCLEOTIDE SEQUENCE [LARGE SCALE GENOMIC DNA]</scope>
    <source>
        <strain evidence="1">Hangzhou</strain>
    </source>
</reference>
<evidence type="ECO:0000313" key="2">
    <source>
        <dbReference type="Proteomes" id="UP001415857"/>
    </source>
</evidence>
<dbReference type="EMBL" id="JBBPBK010000007">
    <property type="protein sequence ID" value="KAK9281493.1"/>
    <property type="molecule type" value="Genomic_DNA"/>
</dbReference>
<accession>A0AAP0RNX4</accession>